<gene>
    <name evidence="1" type="ORF">A2264_04795</name>
</gene>
<dbReference type="AlphaFoldDB" id="A0A1F4W2K5"/>
<comment type="caution">
    <text evidence="1">The sequence shown here is derived from an EMBL/GenBank/DDBJ whole genome shotgun (WGS) entry which is preliminary data.</text>
</comment>
<dbReference type="Proteomes" id="UP000176614">
    <property type="component" value="Unassembled WGS sequence"/>
</dbReference>
<accession>A0A1F4W2K5</accession>
<proteinExistence type="predicted"/>
<sequence length="102" mass="11702">MKPLVDTALRYHTFKGTIKKDLIPPELELGDYWYNFYFDEPYLLEESSVGRPIYVNSLQIAEPTDGFFNLEDFIGKHVQVSGNFGWGYAESTTIESIAITEL</sequence>
<name>A0A1F4W2K5_UNCKA</name>
<protein>
    <submittedName>
        <fullName evidence="1">Uncharacterized protein</fullName>
    </submittedName>
</protein>
<evidence type="ECO:0000313" key="2">
    <source>
        <dbReference type="Proteomes" id="UP000176614"/>
    </source>
</evidence>
<evidence type="ECO:0000313" key="1">
    <source>
        <dbReference type="EMBL" id="OGC63654.1"/>
    </source>
</evidence>
<dbReference type="EMBL" id="MEVT01000005">
    <property type="protein sequence ID" value="OGC63654.1"/>
    <property type="molecule type" value="Genomic_DNA"/>
</dbReference>
<organism evidence="1 2">
    <name type="scientific">candidate division WWE3 bacterium RIFOXYA2_FULL_46_9</name>
    <dbReference type="NCBI Taxonomy" id="1802636"/>
    <lineage>
        <taxon>Bacteria</taxon>
        <taxon>Katanobacteria</taxon>
    </lineage>
</organism>
<reference evidence="1 2" key="1">
    <citation type="journal article" date="2016" name="Nat. Commun.">
        <title>Thousands of microbial genomes shed light on interconnected biogeochemical processes in an aquifer system.</title>
        <authorList>
            <person name="Anantharaman K."/>
            <person name="Brown C.T."/>
            <person name="Hug L.A."/>
            <person name="Sharon I."/>
            <person name="Castelle C.J."/>
            <person name="Probst A.J."/>
            <person name="Thomas B.C."/>
            <person name="Singh A."/>
            <person name="Wilkins M.J."/>
            <person name="Karaoz U."/>
            <person name="Brodie E.L."/>
            <person name="Williams K.H."/>
            <person name="Hubbard S.S."/>
            <person name="Banfield J.F."/>
        </authorList>
    </citation>
    <scope>NUCLEOTIDE SEQUENCE [LARGE SCALE GENOMIC DNA]</scope>
</reference>